<protein>
    <submittedName>
        <fullName evidence="3">GNAT family N-acetyltransferase</fullName>
    </submittedName>
</protein>
<evidence type="ECO:0000313" key="4">
    <source>
        <dbReference type="Proteomes" id="UP000319263"/>
    </source>
</evidence>
<dbReference type="Gene3D" id="3.40.630.30">
    <property type="match status" value="1"/>
</dbReference>
<keyword evidence="3" id="KW-0808">Transferase</keyword>
<sequence>MARRESRPERIARWALYVRAEVYGRGVGHALLNQAIGSAAAYLWVLDGNTRAIRFYRRQGFQFDGRSKTEPVGGERRMVRGEPGDGRCTHHADLNRRPAASG</sequence>
<name>A0A516Q0U5_9ACTN</name>
<feature type="compositionally biased region" description="Basic and acidic residues" evidence="1">
    <location>
        <begin position="66"/>
        <end position="96"/>
    </location>
</feature>
<keyword evidence="4" id="KW-1185">Reference proteome</keyword>
<dbReference type="InterPro" id="IPR000182">
    <property type="entry name" value="GNAT_dom"/>
</dbReference>
<feature type="domain" description="N-acetyltransferase" evidence="2">
    <location>
        <begin position="1"/>
        <end position="83"/>
    </location>
</feature>
<evidence type="ECO:0000256" key="1">
    <source>
        <dbReference type="SAM" id="MobiDB-lite"/>
    </source>
</evidence>
<evidence type="ECO:0000313" key="3">
    <source>
        <dbReference type="EMBL" id="QDP96831.1"/>
    </source>
</evidence>
<dbReference type="RefSeq" id="WP_143986793.1">
    <property type="nucleotide sequence ID" value="NZ_CP041692.1"/>
</dbReference>
<dbReference type="PROSITE" id="PS51186">
    <property type="entry name" value="GNAT"/>
    <property type="match status" value="1"/>
</dbReference>
<dbReference type="KEGG" id="mik:FOE78_13740"/>
<reference evidence="3 4" key="1">
    <citation type="submission" date="2019-07" db="EMBL/GenBank/DDBJ databases">
        <title>Microlunatus dokdonensis sp. nov. isolated from the rhizospheric soil of the wild plant Elymus tsukushiensis.</title>
        <authorList>
            <person name="Ghim S.-Y."/>
            <person name="Hwang Y.-J."/>
            <person name="Son J.-S."/>
            <person name="Shin J.-H."/>
        </authorList>
    </citation>
    <scope>NUCLEOTIDE SEQUENCE [LARGE SCALE GENOMIC DNA]</scope>
    <source>
        <strain evidence="3 4">KUDC0627</strain>
    </source>
</reference>
<dbReference type="Pfam" id="PF13508">
    <property type="entry name" value="Acetyltransf_7"/>
    <property type="match status" value="1"/>
</dbReference>
<dbReference type="SUPFAM" id="SSF55729">
    <property type="entry name" value="Acyl-CoA N-acyltransferases (Nat)"/>
    <property type="match status" value="1"/>
</dbReference>
<dbReference type="EMBL" id="CP041692">
    <property type="protein sequence ID" value="QDP96831.1"/>
    <property type="molecule type" value="Genomic_DNA"/>
</dbReference>
<proteinExistence type="predicted"/>
<feature type="region of interest" description="Disordered" evidence="1">
    <location>
        <begin position="66"/>
        <end position="102"/>
    </location>
</feature>
<dbReference type="Proteomes" id="UP000319263">
    <property type="component" value="Chromosome"/>
</dbReference>
<dbReference type="AlphaFoldDB" id="A0A516Q0U5"/>
<organism evidence="3 4">
    <name type="scientific">Microlunatus elymi</name>
    <dbReference type="NCBI Taxonomy" id="2596828"/>
    <lineage>
        <taxon>Bacteria</taxon>
        <taxon>Bacillati</taxon>
        <taxon>Actinomycetota</taxon>
        <taxon>Actinomycetes</taxon>
        <taxon>Propionibacteriales</taxon>
        <taxon>Propionibacteriaceae</taxon>
        <taxon>Microlunatus</taxon>
    </lineage>
</organism>
<accession>A0A516Q0U5</accession>
<dbReference type="InterPro" id="IPR016181">
    <property type="entry name" value="Acyl_CoA_acyltransferase"/>
</dbReference>
<dbReference type="GO" id="GO:0016747">
    <property type="term" value="F:acyltransferase activity, transferring groups other than amino-acyl groups"/>
    <property type="evidence" value="ECO:0007669"/>
    <property type="project" value="InterPro"/>
</dbReference>
<dbReference type="OrthoDB" id="5243635at2"/>
<evidence type="ECO:0000259" key="2">
    <source>
        <dbReference type="PROSITE" id="PS51186"/>
    </source>
</evidence>
<gene>
    <name evidence="3" type="ORF">FOE78_13740</name>
</gene>